<feature type="coiled-coil region" evidence="1">
    <location>
        <begin position="161"/>
        <end position="188"/>
    </location>
</feature>
<reference evidence="5" key="1">
    <citation type="submission" date="2017-09" db="EMBL/GenBank/DDBJ databases">
        <title>Depth-based differentiation of microbial function through sediment-hosted aquifers and enrichment of novel symbionts in the deep terrestrial subsurface.</title>
        <authorList>
            <person name="Probst A.J."/>
            <person name="Ladd B."/>
            <person name="Jarett J.K."/>
            <person name="Geller-Mcgrath D.E."/>
            <person name="Sieber C.M.K."/>
            <person name="Emerson J.B."/>
            <person name="Anantharaman K."/>
            <person name="Thomas B.C."/>
            <person name="Malmstrom R."/>
            <person name="Stieglmeier M."/>
            <person name="Klingl A."/>
            <person name="Woyke T."/>
            <person name="Ryan C.M."/>
            <person name="Banfield J.F."/>
        </authorList>
    </citation>
    <scope>NUCLEOTIDE SEQUENCE [LARGE SCALE GENOMIC DNA]</scope>
</reference>
<dbReference type="InterPro" id="IPR050570">
    <property type="entry name" value="Cell_wall_metabolism_enzyme"/>
</dbReference>
<dbReference type="PANTHER" id="PTHR21666:SF270">
    <property type="entry name" value="MUREIN HYDROLASE ACTIVATOR ENVC"/>
    <property type="match status" value="1"/>
</dbReference>
<gene>
    <name evidence="4" type="ORF">COU18_01855</name>
</gene>
<dbReference type="AlphaFoldDB" id="A0A2H0UEB4"/>
<organism evidence="4 5">
    <name type="scientific">Candidatus Kaiserbacteria bacterium CG10_big_fil_rev_8_21_14_0_10_51_14</name>
    <dbReference type="NCBI Taxonomy" id="1974610"/>
    <lineage>
        <taxon>Bacteria</taxon>
        <taxon>Candidatus Kaiseribacteriota</taxon>
    </lineage>
</organism>
<comment type="caution">
    <text evidence="4">The sequence shown here is derived from an EMBL/GenBank/DDBJ whole genome shotgun (WGS) entry which is preliminary data.</text>
</comment>
<keyword evidence="2" id="KW-0732">Signal</keyword>
<dbReference type="Pfam" id="PF01551">
    <property type="entry name" value="Peptidase_M23"/>
    <property type="match status" value="1"/>
</dbReference>
<dbReference type="EMBL" id="PFBK01000003">
    <property type="protein sequence ID" value="PIR84125.1"/>
    <property type="molecule type" value="Genomic_DNA"/>
</dbReference>
<evidence type="ECO:0000259" key="3">
    <source>
        <dbReference type="Pfam" id="PF01551"/>
    </source>
</evidence>
<dbReference type="InterPro" id="IPR011055">
    <property type="entry name" value="Dup_hybrid_motif"/>
</dbReference>
<dbReference type="GO" id="GO:0004222">
    <property type="term" value="F:metalloendopeptidase activity"/>
    <property type="evidence" value="ECO:0007669"/>
    <property type="project" value="TreeGrafter"/>
</dbReference>
<evidence type="ECO:0000256" key="1">
    <source>
        <dbReference type="SAM" id="Coils"/>
    </source>
</evidence>
<dbReference type="Gene3D" id="2.70.70.10">
    <property type="entry name" value="Glucose Permease (Domain IIA)"/>
    <property type="match status" value="1"/>
</dbReference>
<keyword evidence="1" id="KW-0175">Coiled coil</keyword>
<evidence type="ECO:0000313" key="5">
    <source>
        <dbReference type="Proteomes" id="UP000231192"/>
    </source>
</evidence>
<dbReference type="SUPFAM" id="SSF51261">
    <property type="entry name" value="Duplicated hybrid motif"/>
    <property type="match status" value="1"/>
</dbReference>
<feature type="coiled-coil region" evidence="1">
    <location>
        <begin position="24"/>
        <end position="58"/>
    </location>
</feature>
<name>A0A2H0UEB4_9BACT</name>
<protein>
    <recommendedName>
        <fullName evidence="3">M23ase beta-sheet core domain-containing protein</fullName>
    </recommendedName>
</protein>
<feature type="signal peptide" evidence="2">
    <location>
        <begin position="1"/>
        <end position="21"/>
    </location>
</feature>
<accession>A0A2H0UEB4</accession>
<dbReference type="InterPro" id="IPR016047">
    <property type="entry name" value="M23ase_b-sheet_dom"/>
</dbReference>
<dbReference type="Proteomes" id="UP000231192">
    <property type="component" value="Unassembled WGS sequence"/>
</dbReference>
<dbReference type="Gene3D" id="6.10.250.3150">
    <property type="match status" value="1"/>
</dbReference>
<feature type="domain" description="M23ase beta-sheet core" evidence="3">
    <location>
        <begin position="290"/>
        <end position="384"/>
    </location>
</feature>
<dbReference type="CDD" id="cd12797">
    <property type="entry name" value="M23_peptidase"/>
    <property type="match status" value="1"/>
</dbReference>
<dbReference type="PANTHER" id="PTHR21666">
    <property type="entry name" value="PEPTIDASE-RELATED"/>
    <property type="match status" value="1"/>
</dbReference>
<proteinExistence type="predicted"/>
<sequence length="422" mass="45108">MRRILTIIALCGVLLPTSSFAQSAAELQKQIDEHNAHIAALDKEIAQFETQLETIGTKKKTLQNTLSQLDVTIKKTTASINSTKNKISATQLEIQQLSRGIESKQSSIDTGEAGLGESLRTLNETETQPLIVRLLGVGDISDAWVDIDTVQTLQRAIGEQIEMLAAEKQSLTDTKTKTEEKRAQLVKQQNTLIAQQGSLNAQKKAQSELLAQTKSQESTYQQILAQKQAAKASFEAALGDLKAQFQKTVNPSEILTAGKGILRWPVDNVRVTQNFGNTAFAAAGAYNGKGHNGIDLAASIGTPLKAALTGTVIGTGNTDSVRGCYSFGKWVMIKHGNGVNTMYAHLSQINVSQGQSVATGEIIGYSGETGYATGPHLHFGVYVTSATQIVTLGSATNSRTPCSSAVMPVAPLSGYLNPMNYL</sequence>
<evidence type="ECO:0000313" key="4">
    <source>
        <dbReference type="EMBL" id="PIR84125.1"/>
    </source>
</evidence>
<evidence type="ECO:0000256" key="2">
    <source>
        <dbReference type="SAM" id="SignalP"/>
    </source>
</evidence>
<feature type="chain" id="PRO_5013930626" description="M23ase beta-sheet core domain-containing protein" evidence="2">
    <location>
        <begin position="22"/>
        <end position="422"/>
    </location>
</feature>